<protein>
    <submittedName>
        <fullName evidence="1">Uncharacterized protein</fullName>
    </submittedName>
</protein>
<accession>A0A9D9DHM8</accession>
<organism evidence="1 2">
    <name type="scientific">Candidatus Alloenteromonas pullistercoris</name>
    <dbReference type="NCBI Taxonomy" id="2840785"/>
    <lineage>
        <taxon>Bacteria</taxon>
        <taxon>Bacillati</taxon>
        <taxon>Bacillota</taxon>
        <taxon>Bacillota incertae sedis</taxon>
        <taxon>Candidatus Alloenteromonas</taxon>
    </lineage>
</organism>
<proteinExistence type="predicted"/>
<evidence type="ECO:0000313" key="2">
    <source>
        <dbReference type="Proteomes" id="UP000823634"/>
    </source>
</evidence>
<dbReference type="AlphaFoldDB" id="A0A9D9DHM8"/>
<comment type="caution">
    <text evidence="1">The sequence shown here is derived from an EMBL/GenBank/DDBJ whole genome shotgun (WGS) entry which is preliminary data.</text>
</comment>
<name>A0A9D9DHM8_9FIRM</name>
<dbReference type="Proteomes" id="UP000823634">
    <property type="component" value="Unassembled WGS sequence"/>
</dbReference>
<gene>
    <name evidence="1" type="ORF">IAC61_03435</name>
</gene>
<reference evidence="1" key="1">
    <citation type="submission" date="2020-10" db="EMBL/GenBank/DDBJ databases">
        <authorList>
            <person name="Gilroy R."/>
        </authorList>
    </citation>
    <scope>NUCLEOTIDE SEQUENCE</scope>
    <source>
        <strain evidence="1">17113</strain>
    </source>
</reference>
<evidence type="ECO:0000313" key="1">
    <source>
        <dbReference type="EMBL" id="MBO8426355.1"/>
    </source>
</evidence>
<dbReference type="EMBL" id="JADINA010000022">
    <property type="protein sequence ID" value="MBO8426355.1"/>
    <property type="molecule type" value="Genomic_DNA"/>
</dbReference>
<reference evidence="1" key="2">
    <citation type="journal article" date="2021" name="PeerJ">
        <title>Extensive microbial diversity within the chicken gut microbiome revealed by metagenomics and culture.</title>
        <authorList>
            <person name="Gilroy R."/>
            <person name="Ravi A."/>
            <person name="Getino M."/>
            <person name="Pursley I."/>
            <person name="Horton D.L."/>
            <person name="Alikhan N.F."/>
            <person name="Baker D."/>
            <person name="Gharbi K."/>
            <person name="Hall N."/>
            <person name="Watson M."/>
            <person name="Adriaenssens E.M."/>
            <person name="Foster-Nyarko E."/>
            <person name="Jarju S."/>
            <person name="Secka A."/>
            <person name="Antonio M."/>
            <person name="Oren A."/>
            <person name="Chaudhuri R.R."/>
            <person name="La Ragione R."/>
            <person name="Hildebrand F."/>
            <person name="Pallen M.J."/>
        </authorList>
    </citation>
    <scope>NUCLEOTIDE SEQUENCE</scope>
    <source>
        <strain evidence="1">17113</strain>
    </source>
</reference>
<sequence>MFLIAKTDFGRPDCPGIGDSFRISKGPNRGDYVIESVLDRGDFPGLKPGYVLISMRRKGD</sequence>